<comment type="caution">
    <text evidence="1">The sequence shown here is derived from an EMBL/GenBank/DDBJ whole genome shotgun (WGS) entry which is preliminary data.</text>
</comment>
<gene>
    <name evidence="1" type="ORF">H5410_036947</name>
</gene>
<name>A0A9J5Y4X3_SOLCO</name>
<proteinExistence type="predicted"/>
<organism evidence="1 2">
    <name type="scientific">Solanum commersonii</name>
    <name type="common">Commerson's wild potato</name>
    <name type="synonym">Commerson's nightshade</name>
    <dbReference type="NCBI Taxonomy" id="4109"/>
    <lineage>
        <taxon>Eukaryota</taxon>
        <taxon>Viridiplantae</taxon>
        <taxon>Streptophyta</taxon>
        <taxon>Embryophyta</taxon>
        <taxon>Tracheophyta</taxon>
        <taxon>Spermatophyta</taxon>
        <taxon>Magnoliopsida</taxon>
        <taxon>eudicotyledons</taxon>
        <taxon>Gunneridae</taxon>
        <taxon>Pentapetalae</taxon>
        <taxon>asterids</taxon>
        <taxon>lamiids</taxon>
        <taxon>Solanales</taxon>
        <taxon>Solanaceae</taxon>
        <taxon>Solanoideae</taxon>
        <taxon>Solaneae</taxon>
        <taxon>Solanum</taxon>
    </lineage>
</organism>
<dbReference type="AlphaFoldDB" id="A0A9J5Y4X3"/>
<dbReference type="EMBL" id="JACXVP010000007">
    <property type="protein sequence ID" value="KAG5595715.1"/>
    <property type="molecule type" value="Genomic_DNA"/>
</dbReference>
<dbReference type="OrthoDB" id="10573825at2759"/>
<sequence length="93" mass="10790">MELIFNESIHCNLHLVRERYVNWEPKERSYEFFIRSQRVGLDSMFLNGEHIYCQIESSCTQGIPSNIPLCIDEKRSPCVVQNCVQLPSGGSRI</sequence>
<protein>
    <submittedName>
        <fullName evidence="1">Uncharacterized protein</fullName>
    </submittedName>
</protein>
<accession>A0A9J5Y4X3</accession>
<evidence type="ECO:0000313" key="2">
    <source>
        <dbReference type="Proteomes" id="UP000824120"/>
    </source>
</evidence>
<keyword evidence="2" id="KW-1185">Reference proteome</keyword>
<dbReference type="Proteomes" id="UP000824120">
    <property type="component" value="Chromosome 7"/>
</dbReference>
<reference evidence="1 2" key="1">
    <citation type="submission" date="2020-09" db="EMBL/GenBank/DDBJ databases">
        <title>De no assembly of potato wild relative species, Solanum commersonii.</title>
        <authorList>
            <person name="Cho K."/>
        </authorList>
    </citation>
    <scope>NUCLEOTIDE SEQUENCE [LARGE SCALE GENOMIC DNA]</scope>
    <source>
        <strain evidence="1">LZ3.2</strain>
        <tissue evidence="1">Leaf</tissue>
    </source>
</reference>
<evidence type="ECO:0000313" key="1">
    <source>
        <dbReference type="EMBL" id="KAG5595715.1"/>
    </source>
</evidence>